<dbReference type="EMBL" id="BAAARW010000011">
    <property type="protein sequence ID" value="GAA2416572.1"/>
    <property type="molecule type" value="Genomic_DNA"/>
</dbReference>
<sequence length="101" mass="11270">MPGQRTFAPGTDIAAFCPRDPVKYTVAKPVSVQKQAQVSIGGRPAQYKEWRMECYGGPAGTEKSGVYFTQRLWYLAARKLIIVDEFDTPNLSAILDQAKWS</sequence>
<comment type="caution">
    <text evidence="1">The sequence shown here is derived from an EMBL/GenBank/DDBJ whole genome shotgun (WGS) entry which is preliminary data.</text>
</comment>
<accession>A0ABN3IXB5</accession>
<reference evidence="1 2" key="1">
    <citation type="journal article" date="2019" name="Int. J. Syst. Evol. Microbiol.">
        <title>The Global Catalogue of Microorganisms (GCM) 10K type strain sequencing project: providing services to taxonomists for standard genome sequencing and annotation.</title>
        <authorList>
            <consortium name="The Broad Institute Genomics Platform"/>
            <consortium name="The Broad Institute Genome Sequencing Center for Infectious Disease"/>
            <person name="Wu L."/>
            <person name="Ma J."/>
        </authorList>
    </citation>
    <scope>NUCLEOTIDE SEQUENCE [LARGE SCALE GENOMIC DNA]</scope>
    <source>
        <strain evidence="1 2">JCM 3325</strain>
    </source>
</reference>
<organism evidence="1 2">
    <name type="scientific">Actinomadura vinacea</name>
    <dbReference type="NCBI Taxonomy" id="115336"/>
    <lineage>
        <taxon>Bacteria</taxon>
        <taxon>Bacillati</taxon>
        <taxon>Actinomycetota</taxon>
        <taxon>Actinomycetes</taxon>
        <taxon>Streptosporangiales</taxon>
        <taxon>Thermomonosporaceae</taxon>
        <taxon>Actinomadura</taxon>
    </lineage>
</organism>
<keyword evidence="2" id="KW-1185">Reference proteome</keyword>
<evidence type="ECO:0000313" key="1">
    <source>
        <dbReference type="EMBL" id="GAA2416572.1"/>
    </source>
</evidence>
<name>A0ABN3IXB5_9ACTN</name>
<dbReference type="Proteomes" id="UP001501231">
    <property type="component" value="Unassembled WGS sequence"/>
</dbReference>
<gene>
    <name evidence="1" type="ORF">GCM10010191_28740</name>
</gene>
<protein>
    <submittedName>
        <fullName evidence="1">Uncharacterized protein</fullName>
    </submittedName>
</protein>
<evidence type="ECO:0000313" key="2">
    <source>
        <dbReference type="Proteomes" id="UP001501231"/>
    </source>
</evidence>
<proteinExistence type="predicted"/>